<feature type="compositionally biased region" description="Low complexity" evidence="1">
    <location>
        <begin position="333"/>
        <end position="343"/>
    </location>
</feature>
<evidence type="ECO:0000256" key="1">
    <source>
        <dbReference type="SAM" id="MobiDB-lite"/>
    </source>
</evidence>
<keyword evidence="2" id="KW-0560">Oxidoreductase</keyword>
<reference evidence="2" key="1">
    <citation type="submission" date="2020-02" db="EMBL/GenBank/DDBJ databases">
        <authorList>
            <person name="Meier V. D."/>
        </authorList>
    </citation>
    <scope>NUCLEOTIDE SEQUENCE</scope>
    <source>
        <strain evidence="2">AVDCRST_MAG83</strain>
    </source>
</reference>
<dbReference type="GO" id="GO:0004460">
    <property type="term" value="F:L-lactate dehydrogenase (cytochrome) activity"/>
    <property type="evidence" value="ECO:0007669"/>
    <property type="project" value="UniProtKB-EC"/>
</dbReference>
<evidence type="ECO:0000313" key="2">
    <source>
        <dbReference type="EMBL" id="CAA9263716.1"/>
    </source>
</evidence>
<feature type="non-terminal residue" evidence="2">
    <location>
        <position position="395"/>
    </location>
</feature>
<dbReference type="AlphaFoldDB" id="A0A6J4IZ02"/>
<feature type="region of interest" description="Disordered" evidence="1">
    <location>
        <begin position="1"/>
        <end position="108"/>
    </location>
</feature>
<organism evidence="2">
    <name type="scientific">uncultured Arthrobacter sp</name>
    <dbReference type="NCBI Taxonomy" id="114050"/>
    <lineage>
        <taxon>Bacteria</taxon>
        <taxon>Bacillati</taxon>
        <taxon>Actinomycetota</taxon>
        <taxon>Actinomycetes</taxon>
        <taxon>Micrococcales</taxon>
        <taxon>Micrococcaceae</taxon>
        <taxon>Arthrobacter</taxon>
        <taxon>environmental samples</taxon>
    </lineage>
</organism>
<feature type="compositionally biased region" description="Basic and acidic residues" evidence="1">
    <location>
        <begin position="365"/>
        <end position="379"/>
    </location>
</feature>
<gene>
    <name evidence="2" type="ORF">AVDCRST_MAG83-2851</name>
</gene>
<protein>
    <submittedName>
        <fullName evidence="2">L-lactate dehydrogenase</fullName>
        <ecNumber evidence="2">1.1.2.3</ecNumber>
    </submittedName>
</protein>
<dbReference type="EMBL" id="CADCTE010000155">
    <property type="protein sequence ID" value="CAA9263716.1"/>
    <property type="molecule type" value="Genomic_DNA"/>
</dbReference>
<feature type="region of interest" description="Disordered" evidence="1">
    <location>
        <begin position="226"/>
        <end position="395"/>
    </location>
</feature>
<dbReference type="EC" id="1.1.2.3" evidence="2"/>
<feature type="compositionally biased region" description="Basic residues" evidence="1">
    <location>
        <begin position="1"/>
        <end position="14"/>
    </location>
</feature>
<feature type="region of interest" description="Disordered" evidence="1">
    <location>
        <begin position="128"/>
        <end position="150"/>
    </location>
</feature>
<feature type="non-terminal residue" evidence="2">
    <location>
        <position position="1"/>
    </location>
</feature>
<feature type="compositionally biased region" description="Basic residues" evidence="1">
    <location>
        <begin position="297"/>
        <end position="318"/>
    </location>
</feature>
<name>A0A6J4IZ02_9MICC</name>
<accession>A0A6J4IZ02</accession>
<sequence>DRGRQAAHLGRRRPGAGEPPTATGGAPGRRRRQRLRRRAHQEHRRLPRAPVGRSGGGPARTSGHEDDGAGQGARPSGDHRAGRSAGGATPRGDRCGASRIPGTHGDRCQQLLRDRHRGDRSAQSLDAGAAVLGGNARGDRGTHRAIPAGRRSRLDLHHGLVGQPGSRLADRPDVRVDRRPGRVAVRAPGARPTALARRLPAGRGATRPPGAQFRHDIAAGMGLRRSVASAQPGPPADLGRRGVGQGGLGTRSSLRREGSAASRRRPPRLRCGGQRRIGLQPWRQRLRRGDQFSRGTPARRRCGRGPHRGAPGRRRAARCGRGQGHRDGGARGTGRARVPVGAGCPRRGRRRRDARGHARGHRAGHARDQGRGRRSDPTRTRPARHNRPDTRSSTM</sequence>
<feature type="compositionally biased region" description="Basic residues" evidence="1">
    <location>
        <begin position="28"/>
        <end position="47"/>
    </location>
</feature>
<feature type="compositionally biased region" description="Basic and acidic residues" evidence="1">
    <location>
        <begin position="386"/>
        <end position="395"/>
    </location>
</feature>
<proteinExistence type="predicted"/>
<feature type="compositionally biased region" description="Basic residues" evidence="1">
    <location>
        <begin position="346"/>
        <end position="364"/>
    </location>
</feature>